<dbReference type="InterPro" id="IPR006286">
    <property type="entry name" value="C56_PfpI-like"/>
</dbReference>
<dbReference type="KEGG" id="red:roselon_03328"/>
<gene>
    <name evidence="3" type="ORF">roselon_03328</name>
</gene>
<dbReference type="InterPro" id="IPR029062">
    <property type="entry name" value="Class_I_gatase-like"/>
</dbReference>
<dbReference type="OrthoDB" id="9792284at2"/>
<dbReference type="SUPFAM" id="SSF52317">
    <property type="entry name" value="Class I glutamine amidotransferase-like"/>
    <property type="match status" value="1"/>
</dbReference>
<dbReference type="PROSITE" id="PS51276">
    <property type="entry name" value="PEPTIDASE_C56_PFPI"/>
    <property type="match status" value="1"/>
</dbReference>
<dbReference type="PATRIC" id="fig|1294273.3.peg.3286"/>
<evidence type="ECO:0000313" key="3">
    <source>
        <dbReference type="EMBL" id="AHM05586.1"/>
    </source>
</evidence>
<dbReference type="PANTHER" id="PTHR42733:SF12">
    <property type="entry name" value="PROTEINASE"/>
    <property type="match status" value="1"/>
</dbReference>
<dbReference type="InterPro" id="IPR002818">
    <property type="entry name" value="DJ-1/PfpI"/>
</dbReference>
<dbReference type="STRING" id="1294273.roselon_03328"/>
<dbReference type="AlphaFoldDB" id="W8S9C3"/>
<dbReference type="eggNOG" id="COG0693">
    <property type="taxonomic scope" value="Bacteria"/>
</dbReference>
<evidence type="ECO:0000313" key="4">
    <source>
        <dbReference type="Proteomes" id="UP000019593"/>
    </source>
</evidence>
<dbReference type="CDD" id="cd03134">
    <property type="entry name" value="GATase1_PfpI_like"/>
    <property type="match status" value="1"/>
</dbReference>
<dbReference type="Gene3D" id="3.40.50.880">
    <property type="match status" value="1"/>
</dbReference>
<dbReference type="Proteomes" id="UP000019593">
    <property type="component" value="Chromosome"/>
</dbReference>
<sequence>MPKITEARILIIATHGFEQSELEFPRDQLRVKGATVHVATPDGKPIKGWEGSDWGRAAEADLSFDAIDVAGYDALVLPGGQINPDLLRVDDRAIETVKAFARDGKVVAAVCHAPWLLVEAGLAKGRPMTSYPSIKTDVVNAGAEWVDQSAIADGGIVTSRNPNDLKDFVGKIVEEIEEGRHAKKAA</sequence>
<name>W8S9C3_9RHOB</name>
<keyword evidence="4" id="KW-1185">Reference proteome</keyword>
<feature type="domain" description="DJ-1/PfpI" evidence="2">
    <location>
        <begin position="8"/>
        <end position="175"/>
    </location>
</feature>
<protein>
    <submittedName>
        <fullName evidence="3">ThiJ/PfpI family protein</fullName>
    </submittedName>
</protein>
<evidence type="ECO:0000259" key="2">
    <source>
        <dbReference type="Pfam" id="PF01965"/>
    </source>
</evidence>
<dbReference type="HOGENOM" id="CLU_000445_44_4_5"/>
<evidence type="ECO:0000256" key="1">
    <source>
        <dbReference type="ARBA" id="ARBA00008542"/>
    </source>
</evidence>
<reference evidence="3 4" key="1">
    <citation type="submission" date="2013-03" db="EMBL/GenBank/DDBJ databases">
        <authorList>
            <person name="Fiebig A."/>
            <person name="Goeker M."/>
            <person name="Klenk H.-P.P."/>
        </authorList>
    </citation>
    <scope>NUCLEOTIDE SEQUENCE [LARGE SCALE GENOMIC DNA]</scope>
    <source>
        <strain evidence="4">DSM 19469</strain>
    </source>
</reference>
<dbReference type="NCBIfam" id="TIGR01382">
    <property type="entry name" value="PfpI"/>
    <property type="match status" value="1"/>
</dbReference>
<proteinExistence type="inferred from homology"/>
<dbReference type="EMBL" id="CP004372">
    <property type="protein sequence ID" value="AHM05586.1"/>
    <property type="molecule type" value="Genomic_DNA"/>
</dbReference>
<dbReference type="Pfam" id="PF01965">
    <property type="entry name" value="DJ-1_PfpI"/>
    <property type="match status" value="1"/>
</dbReference>
<comment type="similarity">
    <text evidence="1">Belongs to the peptidase C56 family.</text>
</comment>
<organism evidence="3 4">
    <name type="scientific">Roseicyclus elongatus DSM 19469</name>
    <dbReference type="NCBI Taxonomy" id="1294273"/>
    <lineage>
        <taxon>Bacteria</taxon>
        <taxon>Pseudomonadati</taxon>
        <taxon>Pseudomonadota</taxon>
        <taxon>Alphaproteobacteria</taxon>
        <taxon>Rhodobacterales</taxon>
        <taxon>Roseobacteraceae</taxon>
        <taxon>Roseicyclus</taxon>
    </lineage>
</organism>
<accession>W8S9C3</accession>
<dbReference type="RefSeq" id="WP_025313216.1">
    <property type="nucleotide sequence ID" value="NZ_CP004372.1"/>
</dbReference>
<dbReference type="PANTHER" id="PTHR42733">
    <property type="entry name" value="DJ-1 PROTEIN"/>
    <property type="match status" value="1"/>
</dbReference>